<feature type="transmembrane region" description="Helical" evidence="5">
    <location>
        <begin position="7"/>
        <end position="27"/>
    </location>
</feature>
<evidence type="ECO:0000256" key="5">
    <source>
        <dbReference type="SAM" id="Phobius"/>
    </source>
</evidence>
<feature type="transmembrane region" description="Helical" evidence="5">
    <location>
        <begin position="121"/>
        <end position="142"/>
    </location>
</feature>
<dbReference type="InterPro" id="IPR013130">
    <property type="entry name" value="Fe3_Rdtase_TM_dom"/>
</dbReference>
<keyword evidence="2 5" id="KW-0812">Transmembrane</keyword>
<evidence type="ECO:0000256" key="4">
    <source>
        <dbReference type="ARBA" id="ARBA00023136"/>
    </source>
</evidence>
<dbReference type="Proteomes" id="UP000233535">
    <property type="component" value="Unassembled WGS sequence"/>
</dbReference>
<evidence type="ECO:0000256" key="3">
    <source>
        <dbReference type="ARBA" id="ARBA00022989"/>
    </source>
</evidence>
<feature type="transmembrane region" description="Helical" evidence="5">
    <location>
        <begin position="79"/>
        <end position="101"/>
    </location>
</feature>
<keyword evidence="4 5" id="KW-0472">Membrane</keyword>
<keyword evidence="8" id="KW-1185">Reference proteome</keyword>
<feature type="domain" description="Ferric oxidoreductase" evidence="6">
    <location>
        <begin position="45"/>
        <end position="167"/>
    </location>
</feature>
<gene>
    <name evidence="7" type="ORF">BZG02_13415</name>
</gene>
<reference evidence="7 8" key="1">
    <citation type="journal article" date="2017" name="Front. Microbiol.">
        <title>Labilibaculum manganireducens gen. nov., sp. nov. and Labilibaculum filiforme sp. nov., Novel Bacteroidetes Isolated from Subsurface Sediments of the Baltic Sea.</title>
        <authorList>
            <person name="Vandieken V."/>
            <person name="Marshall I.P."/>
            <person name="Niemann H."/>
            <person name="Engelen B."/>
            <person name="Cypionka H."/>
        </authorList>
    </citation>
    <scope>NUCLEOTIDE SEQUENCE [LARGE SCALE GENOMIC DNA]</scope>
    <source>
        <strain evidence="7 8">59.16B</strain>
    </source>
</reference>
<feature type="transmembrane region" description="Helical" evidence="5">
    <location>
        <begin position="39"/>
        <end position="58"/>
    </location>
</feature>
<evidence type="ECO:0000313" key="8">
    <source>
        <dbReference type="Proteomes" id="UP000233535"/>
    </source>
</evidence>
<evidence type="ECO:0000256" key="1">
    <source>
        <dbReference type="ARBA" id="ARBA00004141"/>
    </source>
</evidence>
<protein>
    <submittedName>
        <fullName evidence="7">FAD/NAD(P)-binding:oxidoreductase</fullName>
    </submittedName>
</protein>
<dbReference type="GO" id="GO:0016020">
    <property type="term" value="C:membrane"/>
    <property type="evidence" value="ECO:0007669"/>
    <property type="project" value="UniProtKB-SubCell"/>
</dbReference>
<evidence type="ECO:0000259" key="6">
    <source>
        <dbReference type="Pfam" id="PF01794"/>
    </source>
</evidence>
<comment type="subcellular location">
    <subcellularLocation>
        <location evidence="1">Membrane</location>
        <topology evidence="1">Multi-pass membrane protein</topology>
    </subcellularLocation>
</comment>
<dbReference type="EMBL" id="MVDD01000009">
    <property type="protein sequence ID" value="PKQ62340.1"/>
    <property type="molecule type" value="Genomic_DNA"/>
</dbReference>
<evidence type="ECO:0000256" key="2">
    <source>
        <dbReference type="ARBA" id="ARBA00022692"/>
    </source>
</evidence>
<evidence type="ECO:0000313" key="7">
    <source>
        <dbReference type="EMBL" id="PKQ62340.1"/>
    </source>
</evidence>
<name>A0A2N3HW93_9BACT</name>
<sequence>MEKRIRRYNIIVASIVFIGLPILFWALGDFPRRSSLKEILSVLTLVAFSLMLGQFFLARSNKKVLTGHKMSTIIKYHKYIGYIFVSVLLLHPFLLVLPRYFESGVEPTDAFITIITTTNSIGVVLGIIAYCLLLILGLTSIFRNQLKMSYKTWRVFHGILSIVFIAIATIHVIDLGRHTNTAMISYFVTLSGIGIFLLLRTYILKSSGGTK</sequence>
<dbReference type="AlphaFoldDB" id="A0A2N3HW93"/>
<organism evidence="7 8">
    <name type="scientific">Labilibaculum filiforme</name>
    <dbReference type="NCBI Taxonomy" id="1940526"/>
    <lineage>
        <taxon>Bacteria</taxon>
        <taxon>Pseudomonadati</taxon>
        <taxon>Bacteroidota</taxon>
        <taxon>Bacteroidia</taxon>
        <taxon>Marinilabiliales</taxon>
        <taxon>Marinifilaceae</taxon>
        <taxon>Labilibaculum</taxon>
    </lineage>
</organism>
<feature type="transmembrane region" description="Helical" evidence="5">
    <location>
        <begin position="154"/>
        <end position="172"/>
    </location>
</feature>
<proteinExistence type="predicted"/>
<feature type="transmembrane region" description="Helical" evidence="5">
    <location>
        <begin position="184"/>
        <end position="203"/>
    </location>
</feature>
<dbReference type="RefSeq" id="WP_180335725.1">
    <property type="nucleotide sequence ID" value="NZ_MVDD01000009.1"/>
</dbReference>
<accession>A0A2N3HW93</accession>
<keyword evidence="3 5" id="KW-1133">Transmembrane helix</keyword>
<dbReference type="Pfam" id="PF01794">
    <property type="entry name" value="Ferric_reduct"/>
    <property type="match status" value="1"/>
</dbReference>
<comment type="caution">
    <text evidence="7">The sequence shown here is derived from an EMBL/GenBank/DDBJ whole genome shotgun (WGS) entry which is preliminary data.</text>
</comment>